<feature type="compositionally biased region" description="Low complexity" evidence="4">
    <location>
        <begin position="512"/>
        <end position="536"/>
    </location>
</feature>
<evidence type="ECO:0000256" key="2">
    <source>
        <dbReference type="ARBA" id="ARBA00023163"/>
    </source>
</evidence>
<feature type="compositionally biased region" description="Basic residues" evidence="4">
    <location>
        <begin position="147"/>
        <end position="158"/>
    </location>
</feature>
<protein>
    <recommendedName>
        <fullName evidence="5">HMG box domain-containing protein</fullName>
    </recommendedName>
</protein>
<feature type="DNA-binding region" description="HMG box" evidence="3">
    <location>
        <begin position="77"/>
        <end position="145"/>
    </location>
</feature>
<feature type="compositionally biased region" description="Low complexity" evidence="4">
    <location>
        <begin position="469"/>
        <end position="478"/>
    </location>
</feature>
<dbReference type="PROSITE" id="PS50118">
    <property type="entry name" value="HMG_BOX_2"/>
    <property type="match status" value="1"/>
</dbReference>
<dbReference type="AlphaFoldDB" id="A0A401G9E6"/>
<dbReference type="OrthoDB" id="1919336at2759"/>
<dbReference type="SUPFAM" id="SSF47095">
    <property type="entry name" value="HMG-box"/>
    <property type="match status" value="1"/>
</dbReference>
<dbReference type="PANTHER" id="PTHR10270">
    <property type="entry name" value="SOX TRANSCRIPTION FACTOR"/>
    <property type="match status" value="1"/>
</dbReference>
<dbReference type="Gene3D" id="1.10.30.10">
    <property type="entry name" value="High mobility group box domain"/>
    <property type="match status" value="1"/>
</dbReference>
<feature type="compositionally biased region" description="Polar residues" evidence="4">
    <location>
        <begin position="302"/>
        <end position="322"/>
    </location>
</feature>
<feature type="compositionally biased region" description="Polar residues" evidence="4">
    <location>
        <begin position="222"/>
        <end position="246"/>
    </location>
</feature>
<evidence type="ECO:0000259" key="5">
    <source>
        <dbReference type="PROSITE" id="PS50118"/>
    </source>
</evidence>
<dbReference type="InterPro" id="IPR050140">
    <property type="entry name" value="SRY-related_HMG-box_TF-like"/>
</dbReference>
<feature type="region of interest" description="Disordered" evidence="4">
    <location>
        <begin position="1"/>
        <end position="42"/>
    </location>
</feature>
<keyword evidence="1 3" id="KW-0238">DNA-binding</keyword>
<evidence type="ECO:0000313" key="7">
    <source>
        <dbReference type="Proteomes" id="UP000287166"/>
    </source>
</evidence>
<reference evidence="6 7" key="1">
    <citation type="journal article" date="2018" name="Sci. Rep.">
        <title>Genome sequence of the cauliflower mushroom Sparassis crispa (Hanabiratake) and its association with beneficial usage.</title>
        <authorList>
            <person name="Kiyama R."/>
            <person name="Furutani Y."/>
            <person name="Kawaguchi K."/>
            <person name="Nakanishi T."/>
        </authorList>
    </citation>
    <scope>NUCLEOTIDE SEQUENCE [LARGE SCALE GENOMIC DNA]</scope>
</reference>
<proteinExistence type="predicted"/>
<evidence type="ECO:0000256" key="4">
    <source>
        <dbReference type="SAM" id="MobiDB-lite"/>
    </source>
</evidence>
<dbReference type="EMBL" id="BFAD01000001">
    <property type="protein sequence ID" value="GBE78778.1"/>
    <property type="molecule type" value="Genomic_DNA"/>
</dbReference>
<keyword evidence="2" id="KW-0804">Transcription</keyword>
<accession>A0A401G9E6</accession>
<dbReference type="Pfam" id="PF00505">
    <property type="entry name" value="HMG_box"/>
    <property type="match status" value="1"/>
</dbReference>
<gene>
    <name evidence="6" type="ORF">SCP_0116710</name>
</gene>
<dbReference type="SMART" id="SM00398">
    <property type="entry name" value="HMG"/>
    <property type="match status" value="1"/>
</dbReference>
<keyword evidence="3" id="KW-0539">Nucleus</keyword>
<feature type="compositionally biased region" description="Basic and acidic residues" evidence="4">
    <location>
        <begin position="539"/>
        <end position="548"/>
    </location>
</feature>
<comment type="caution">
    <text evidence="6">The sequence shown here is derived from an EMBL/GenBank/DDBJ whole genome shotgun (WGS) entry which is preliminary data.</text>
</comment>
<feature type="domain" description="HMG box" evidence="5">
    <location>
        <begin position="77"/>
        <end position="145"/>
    </location>
</feature>
<dbReference type="GO" id="GO:0001228">
    <property type="term" value="F:DNA-binding transcription activator activity, RNA polymerase II-specific"/>
    <property type="evidence" value="ECO:0007669"/>
    <property type="project" value="TreeGrafter"/>
</dbReference>
<dbReference type="InterPro" id="IPR009071">
    <property type="entry name" value="HMG_box_dom"/>
</dbReference>
<feature type="compositionally biased region" description="Basic and acidic residues" evidence="4">
    <location>
        <begin position="325"/>
        <end position="334"/>
    </location>
</feature>
<feature type="compositionally biased region" description="Basic and acidic residues" evidence="4">
    <location>
        <begin position="17"/>
        <end position="32"/>
    </location>
</feature>
<feature type="compositionally biased region" description="Low complexity" evidence="4">
    <location>
        <begin position="420"/>
        <end position="429"/>
    </location>
</feature>
<dbReference type="GO" id="GO:0000978">
    <property type="term" value="F:RNA polymerase II cis-regulatory region sequence-specific DNA binding"/>
    <property type="evidence" value="ECO:0007669"/>
    <property type="project" value="TreeGrafter"/>
</dbReference>
<evidence type="ECO:0000313" key="6">
    <source>
        <dbReference type="EMBL" id="GBE78778.1"/>
    </source>
</evidence>
<feature type="compositionally biased region" description="Low complexity" evidence="4">
    <location>
        <begin position="373"/>
        <end position="398"/>
    </location>
</feature>
<feature type="region of interest" description="Disordered" evidence="4">
    <location>
        <begin position="139"/>
        <end position="548"/>
    </location>
</feature>
<dbReference type="GO" id="GO:0030154">
    <property type="term" value="P:cell differentiation"/>
    <property type="evidence" value="ECO:0007669"/>
    <property type="project" value="TreeGrafter"/>
</dbReference>
<dbReference type="InParanoid" id="A0A401G9E6"/>
<dbReference type="InterPro" id="IPR036910">
    <property type="entry name" value="HMG_box_dom_sf"/>
</dbReference>
<dbReference type="Proteomes" id="UP000287166">
    <property type="component" value="Unassembled WGS sequence"/>
</dbReference>
<dbReference type="PANTHER" id="PTHR10270:SF161">
    <property type="entry name" value="SEX-DETERMINING REGION Y PROTEIN"/>
    <property type="match status" value="1"/>
</dbReference>
<organism evidence="6 7">
    <name type="scientific">Sparassis crispa</name>
    <dbReference type="NCBI Taxonomy" id="139825"/>
    <lineage>
        <taxon>Eukaryota</taxon>
        <taxon>Fungi</taxon>
        <taxon>Dikarya</taxon>
        <taxon>Basidiomycota</taxon>
        <taxon>Agaricomycotina</taxon>
        <taxon>Agaricomycetes</taxon>
        <taxon>Polyporales</taxon>
        <taxon>Sparassidaceae</taxon>
        <taxon>Sparassis</taxon>
    </lineage>
</organism>
<dbReference type="GO" id="GO:0005634">
    <property type="term" value="C:nucleus"/>
    <property type="evidence" value="ECO:0007669"/>
    <property type="project" value="UniProtKB-UniRule"/>
</dbReference>
<evidence type="ECO:0000256" key="3">
    <source>
        <dbReference type="PROSITE-ProRule" id="PRU00267"/>
    </source>
</evidence>
<name>A0A401G9E6_9APHY</name>
<dbReference type="RefSeq" id="XP_027609691.1">
    <property type="nucleotide sequence ID" value="XM_027753890.1"/>
</dbReference>
<sequence>MSRYHPSAHYSPSGDPAYERQQHRIEPTRHDPGSSQVNPAYPEYTQGIQDDVDIPDAEVEDPHLALTSQTLNADGTPKRPMNAFMIYARRRRPQISAANQMMRTGDISKILSKEWSSMDMSDKKFYLDQAKKLKENFNNKYPDYVYRRRPNNSRKKRKPDPGQTTPPSLSPGVEGEDGSMDEGSPTEGDDRMMSSMGQGYQYSPPGTASSSAAYEPHDDFAHSSSPYAQSLSEVPSSQFSQPSRSHLASIPSPADNSFVQGGMTGLRLSTLSAPSAGGMPGLRLSTLPPPSPSSQNYPSPSTVQPSHASPYTSSPAQMSHNPWDSPREAGRSEQGRPGWPVLPALDMSAARQRPTSGPSDRPEMYSPPLTHRSWSSTTASTPSSGSASGASGHYSNSAFPTLTPAFFPSQSPSSHRHTSSTDSYTSATAHPGHPSPPDYAPSSSGPAMHRGLSYPGRSQSGAPESAGFTHTTTLPTPTSSAYLSAGQSHGGQWPSQYRVPSGSQRVSPPMLHQPSSAQSPASSSSGASPHSASHSHMSYWDRSRYDGR</sequence>
<feature type="compositionally biased region" description="Polar residues" evidence="4">
    <location>
        <begin position="195"/>
        <end position="212"/>
    </location>
</feature>
<dbReference type="STRING" id="139825.A0A401G9E6"/>
<keyword evidence="7" id="KW-1185">Reference proteome</keyword>
<dbReference type="GeneID" id="38775695"/>
<evidence type="ECO:0000256" key="1">
    <source>
        <dbReference type="ARBA" id="ARBA00023125"/>
    </source>
</evidence>